<evidence type="ECO:0000259" key="1">
    <source>
        <dbReference type="PROSITE" id="PS51819"/>
    </source>
</evidence>
<protein>
    <submittedName>
        <fullName evidence="2">VOC family protein</fullName>
    </submittedName>
</protein>
<dbReference type="InterPro" id="IPR004360">
    <property type="entry name" value="Glyas_Fos-R_dOase_dom"/>
</dbReference>
<dbReference type="Proteomes" id="UP000824166">
    <property type="component" value="Unassembled WGS sequence"/>
</dbReference>
<accession>A0ABS6I3J3</accession>
<evidence type="ECO:0000313" key="3">
    <source>
        <dbReference type="Proteomes" id="UP000824166"/>
    </source>
</evidence>
<dbReference type="CDD" id="cd08343">
    <property type="entry name" value="ED_TypeI_classII_C"/>
    <property type="match status" value="1"/>
</dbReference>
<feature type="domain" description="VOC" evidence="1">
    <location>
        <begin position="5"/>
        <end position="126"/>
    </location>
</feature>
<dbReference type="EMBL" id="JAHOPC010000002">
    <property type="protein sequence ID" value="MBU8865614.1"/>
    <property type="molecule type" value="Genomic_DNA"/>
</dbReference>
<dbReference type="RefSeq" id="WP_216923329.1">
    <property type="nucleotide sequence ID" value="NZ_JAHOPC010000002.1"/>
</dbReference>
<comment type="caution">
    <text evidence="2">The sequence shown here is derived from an EMBL/GenBank/DDBJ whole genome shotgun (WGS) entry which is preliminary data.</text>
</comment>
<evidence type="ECO:0000313" key="2">
    <source>
        <dbReference type="EMBL" id="MBU8865614.1"/>
    </source>
</evidence>
<organism evidence="2 3">
    <name type="scientific">Paenarthrobacter aromaticivorans</name>
    <dbReference type="NCBI Taxonomy" id="2849150"/>
    <lineage>
        <taxon>Bacteria</taxon>
        <taxon>Bacillati</taxon>
        <taxon>Actinomycetota</taxon>
        <taxon>Actinomycetes</taxon>
        <taxon>Micrococcales</taxon>
        <taxon>Micrococcaceae</taxon>
        <taxon>Paenarthrobacter</taxon>
    </lineage>
</organism>
<reference evidence="2 3" key="1">
    <citation type="submission" date="2021-06" db="EMBL/GenBank/DDBJ databases">
        <authorList>
            <person name="Jeong J.W."/>
        </authorList>
    </citation>
    <scope>NUCLEOTIDE SEQUENCE [LARGE SCALE GENOMIC DNA]</scope>
    <source>
        <strain evidence="2 3">MMS21-TAE1-1</strain>
    </source>
</reference>
<sequence>MLIADIGHIAFRVPDVDVSVKYVTEVLGMLEVERIGDTAYVTQGSPYPSVWPQCNHHIMEFIGGSEGPEFDHIGLIAQDQAALDEIRARAIAIGATIDSSVTSEPGIPELLRIIAPTGHVIDTYVEMEQVERDYQPKGVMTHRLAHAFMWTQDVKGLVEFLIDVFGFKASDWIGTPEDPYIGFLRCHLEHHTIAVGRGPIEGVHHYAMEVPGTADLGRLGDQLARSGLGYMWGLGRHGGGDNIASYHVAPDGLLVEVYADMQKIAGDGWKPRHWSVEDPRGGNLWGEMPGDFQKLMAPHAPIAKR</sequence>
<dbReference type="InterPro" id="IPR037523">
    <property type="entry name" value="VOC_core"/>
</dbReference>
<keyword evidence="3" id="KW-1185">Reference proteome</keyword>
<dbReference type="Pfam" id="PF00903">
    <property type="entry name" value="Glyoxalase"/>
    <property type="match status" value="2"/>
</dbReference>
<name>A0ABS6I3J3_9MICC</name>
<gene>
    <name evidence="2" type="ORF">KSW38_04840</name>
</gene>
<dbReference type="PROSITE" id="PS51819">
    <property type="entry name" value="VOC"/>
    <property type="match status" value="2"/>
</dbReference>
<proteinExistence type="predicted"/>
<feature type="domain" description="VOC" evidence="1">
    <location>
        <begin position="143"/>
        <end position="260"/>
    </location>
</feature>